<dbReference type="InterPro" id="IPR013529">
    <property type="entry name" value="Glyco_hydro_42_N"/>
</dbReference>
<proteinExistence type="inferred from homology"/>
<feature type="domain" description="Glycoside hydrolase family 42 N-terminal" evidence="7">
    <location>
        <begin position="16"/>
        <end position="380"/>
    </location>
</feature>
<dbReference type="PANTHER" id="PTHR36447">
    <property type="entry name" value="BETA-GALACTOSIDASE GANA"/>
    <property type="match status" value="1"/>
</dbReference>
<evidence type="ECO:0000256" key="5">
    <source>
        <dbReference type="ARBA" id="ARBA00023295"/>
    </source>
</evidence>
<dbReference type="PANTHER" id="PTHR36447:SF1">
    <property type="entry name" value="BETA-GALACTOSIDASE GANA"/>
    <property type="match status" value="1"/>
</dbReference>
<dbReference type="Pfam" id="PF08533">
    <property type="entry name" value="Glyco_hydro_42C"/>
    <property type="match status" value="1"/>
</dbReference>
<evidence type="ECO:0000313" key="11">
    <source>
        <dbReference type="Proteomes" id="UP001596540"/>
    </source>
</evidence>
<dbReference type="Pfam" id="PF02449">
    <property type="entry name" value="Glyco_hydro_42"/>
    <property type="match status" value="1"/>
</dbReference>
<dbReference type="Gene3D" id="3.40.50.880">
    <property type="match status" value="1"/>
</dbReference>
<gene>
    <name evidence="10" type="ORF">ACFQRF_11715</name>
</gene>
<evidence type="ECO:0000256" key="1">
    <source>
        <dbReference type="ARBA" id="ARBA00001412"/>
    </source>
</evidence>
<protein>
    <recommendedName>
        <fullName evidence="3 6">Beta-galactosidase</fullName>
        <shortName evidence="6">Beta-gal</shortName>
        <ecNumber evidence="3 6">3.2.1.23</ecNumber>
    </recommendedName>
</protein>
<dbReference type="Gene3D" id="2.60.40.1180">
    <property type="entry name" value="Golgi alpha-mannosidase II"/>
    <property type="match status" value="1"/>
</dbReference>
<dbReference type="InterPro" id="IPR003476">
    <property type="entry name" value="Glyco_hydro_42"/>
</dbReference>
<comment type="catalytic activity">
    <reaction evidence="1 6">
        <text>Hydrolysis of terminal non-reducing beta-D-galactose residues in beta-D-galactosides.</text>
        <dbReference type="EC" id="3.2.1.23"/>
    </reaction>
</comment>
<evidence type="ECO:0000259" key="8">
    <source>
        <dbReference type="Pfam" id="PF08532"/>
    </source>
</evidence>
<keyword evidence="11" id="KW-1185">Reference proteome</keyword>
<accession>A0ABW2KEI9</accession>
<name>A0ABW2KEI9_9ACTN</name>
<evidence type="ECO:0000313" key="10">
    <source>
        <dbReference type="EMBL" id="MFC7328411.1"/>
    </source>
</evidence>
<dbReference type="CDD" id="cd03143">
    <property type="entry name" value="A4_beta-galactosidase_middle_domain"/>
    <property type="match status" value="1"/>
</dbReference>
<evidence type="ECO:0000256" key="4">
    <source>
        <dbReference type="ARBA" id="ARBA00022801"/>
    </source>
</evidence>
<dbReference type="Gene3D" id="3.20.20.80">
    <property type="entry name" value="Glycosidases"/>
    <property type="match status" value="1"/>
</dbReference>
<evidence type="ECO:0000256" key="2">
    <source>
        <dbReference type="ARBA" id="ARBA00005940"/>
    </source>
</evidence>
<evidence type="ECO:0000256" key="6">
    <source>
        <dbReference type="PIRNR" id="PIRNR001084"/>
    </source>
</evidence>
<dbReference type="Proteomes" id="UP001596540">
    <property type="component" value="Unassembled WGS sequence"/>
</dbReference>
<comment type="similarity">
    <text evidence="2 6">Belongs to the glycosyl hydrolase 42 family.</text>
</comment>
<dbReference type="RefSeq" id="WP_379871071.1">
    <property type="nucleotide sequence ID" value="NZ_JBHTBH010000005.1"/>
</dbReference>
<feature type="domain" description="Beta-galactosidase trimerisation" evidence="8">
    <location>
        <begin position="397"/>
        <end position="600"/>
    </location>
</feature>
<dbReference type="GO" id="GO:0004565">
    <property type="term" value="F:beta-galactosidase activity"/>
    <property type="evidence" value="ECO:0007669"/>
    <property type="project" value="UniProtKB-EC"/>
</dbReference>
<evidence type="ECO:0000259" key="9">
    <source>
        <dbReference type="Pfam" id="PF08533"/>
    </source>
</evidence>
<dbReference type="InterPro" id="IPR013738">
    <property type="entry name" value="Beta_galactosidase_Trimer"/>
</dbReference>
<dbReference type="InterPro" id="IPR013739">
    <property type="entry name" value="Beta_galactosidase_C"/>
</dbReference>
<sequence length="682" mass="73370">MTVPGAPETGYWYGGDYNPEQWPEEVRREDMALMRRAGVTLATVGVFSWSLLEPEEGRYDFGWLDRVLDDLHANGVRAALATPTASPPPWFGPAYPDALPVTADGVRLTHGSRDTYCVCAPAYAVASRRIARALAARYGRHPALALWHVHNEYGTWCHCDHVARAFRTWLRDRYGALAALNEAWTTAFWSQRYADWDQIQPPRATQYLPNPAHRLDFRRFLSDAMLGHYRAQRDVLRAAAPGVPVTTNFAYGGWVPVDPWTWAEHLDLVAVDHYPDETGLAAAEQTAFAADLARSWAGRRPWLLMEQAAGVTYTAGGRTRPKAAGELTRHSLAHLARGSRGAMFFQWRASRGGAEQWHAGMVPHAGPDSRVFREVCALGGLLPRLAAARDADVATGAAVLWDPECWWALDAPSLPSSGIDYLAAVRQAHRVLWRAGCTVDFAAPVREEGRPLGVSAPLLVVPALYLASDATARALTEYVAAGGTLVAGYLSGVADTFGRVRTGGYPGALRDLLGVRVEEFHPLGPEESVPLAVDAGRPELGAGSDWSERVHLAGAEAVAGYAAGPLAGLPAVTRHRHGAGTAWYVSTRLSDDAFGRLLGLAAPHVAGAPGAGAVPAGVEVVRRHRDGTAWVFVLNHTEAAHRLDVEGLGLRRGARDLVSGAPAEGLRLAAGGVAVLEGRPLA</sequence>
<evidence type="ECO:0000259" key="7">
    <source>
        <dbReference type="Pfam" id="PF02449"/>
    </source>
</evidence>
<dbReference type="EC" id="3.2.1.23" evidence="3 6"/>
<dbReference type="PIRSF" id="PIRSF001084">
    <property type="entry name" value="B-galactosidase"/>
    <property type="match status" value="1"/>
</dbReference>
<reference evidence="11" key="1">
    <citation type="journal article" date="2019" name="Int. J. Syst. Evol. Microbiol.">
        <title>The Global Catalogue of Microorganisms (GCM) 10K type strain sequencing project: providing services to taxonomists for standard genome sequencing and annotation.</title>
        <authorList>
            <consortium name="The Broad Institute Genomics Platform"/>
            <consortium name="The Broad Institute Genome Sequencing Center for Infectious Disease"/>
            <person name="Wu L."/>
            <person name="Ma J."/>
        </authorList>
    </citation>
    <scope>NUCLEOTIDE SEQUENCE [LARGE SCALE GENOMIC DNA]</scope>
    <source>
        <strain evidence="11">CGMCC 4.7382</strain>
    </source>
</reference>
<dbReference type="InterPro" id="IPR017853">
    <property type="entry name" value="GH"/>
</dbReference>
<dbReference type="InterPro" id="IPR029062">
    <property type="entry name" value="Class_I_gatase-like"/>
</dbReference>
<dbReference type="InterPro" id="IPR013780">
    <property type="entry name" value="Glyco_hydro_b"/>
</dbReference>
<comment type="caution">
    <text evidence="10">The sequence shown here is derived from an EMBL/GenBank/DDBJ whole genome shotgun (WGS) entry which is preliminary data.</text>
</comment>
<keyword evidence="4 6" id="KW-0378">Hydrolase</keyword>
<dbReference type="Pfam" id="PF08532">
    <property type="entry name" value="Glyco_hydro_42M"/>
    <property type="match status" value="1"/>
</dbReference>
<organism evidence="10 11">
    <name type="scientific">Marinactinospora rubrisoli</name>
    <dbReference type="NCBI Taxonomy" id="2715399"/>
    <lineage>
        <taxon>Bacteria</taxon>
        <taxon>Bacillati</taxon>
        <taxon>Actinomycetota</taxon>
        <taxon>Actinomycetes</taxon>
        <taxon>Streptosporangiales</taxon>
        <taxon>Nocardiopsidaceae</taxon>
        <taxon>Marinactinospora</taxon>
    </lineage>
</organism>
<evidence type="ECO:0000256" key="3">
    <source>
        <dbReference type="ARBA" id="ARBA00012756"/>
    </source>
</evidence>
<feature type="domain" description="Beta-galactosidase C-terminal" evidence="9">
    <location>
        <begin position="617"/>
        <end position="677"/>
    </location>
</feature>
<keyword evidence="5 6" id="KW-0326">Glycosidase</keyword>
<dbReference type="SUPFAM" id="SSF51445">
    <property type="entry name" value="(Trans)glycosidases"/>
    <property type="match status" value="1"/>
</dbReference>
<dbReference type="SUPFAM" id="SSF52317">
    <property type="entry name" value="Class I glutamine amidotransferase-like"/>
    <property type="match status" value="1"/>
</dbReference>
<dbReference type="EMBL" id="JBHTBH010000005">
    <property type="protein sequence ID" value="MFC7328411.1"/>
    <property type="molecule type" value="Genomic_DNA"/>
</dbReference>